<name>A0A6S7EWW1_9BURK</name>
<feature type="transmembrane region" description="Helical" evidence="9">
    <location>
        <begin position="72"/>
        <end position="98"/>
    </location>
</feature>
<keyword evidence="5 9" id="KW-0812">Transmembrane</keyword>
<dbReference type="PANTHER" id="PTHR30413">
    <property type="entry name" value="INNER MEMBRANE TRANSPORT PERMEASE"/>
    <property type="match status" value="1"/>
</dbReference>
<dbReference type="GO" id="GO:0140359">
    <property type="term" value="F:ABC-type transporter activity"/>
    <property type="evidence" value="ECO:0007669"/>
    <property type="project" value="InterPro"/>
</dbReference>
<evidence type="ECO:0000256" key="2">
    <source>
        <dbReference type="ARBA" id="ARBA00007783"/>
    </source>
</evidence>
<comment type="subcellular location">
    <subcellularLocation>
        <location evidence="1">Cell membrane</location>
        <topology evidence="1">Multi-pass membrane protein</topology>
    </subcellularLocation>
</comment>
<comment type="similarity">
    <text evidence="2">Belongs to the ABC-2 integral membrane protein family.</text>
</comment>
<keyword evidence="7" id="KW-0762">Sugar transport</keyword>
<evidence type="ECO:0000256" key="5">
    <source>
        <dbReference type="ARBA" id="ARBA00022692"/>
    </source>
</evidence>
<keyword evidence="6 9" id="KW-1133">Transmembrane helix</keyword>
<protein>
    <submittedName>
        <fullName evidence="11">Polysialic acid transport protein KpsM</fullName>
    </submittedName>
</protein>
<dbReference type="GO" id="GO:0005886">
    <property type="term" value="C:plasma membrane"/>
    <property type="evidence" value="ECO:0007669"/>
    <property type="project" value="UniProtKB-SubCell"/>
</dbReference>
<dbReference type="PANTHER" id="PTHR30413:SF10">
    <property type="entry name" value="CAPSULE POLYSACCHARIDE EXPORT INNER-MEMBRANE PROTEIN CTRC"/>
    <property type="match status" value="1"/>
</dbReference>
<evidence type="ECO:0000256" key="1">
    <source>
        <dbReference type="ARBA" id="ARBA00004651"/>
    </source>
</evidence>
<evidence type="ECO:0000313" key="12">
    <source>
        <dbReference type="Proteomes" id="UP000494183"/>
    </source>
</evidence>
<accession>A0A6S7EWW1</accession>
<evidence type="ECO:0000313" key="11">
    <source>
        <dbReference type="EMBL" id="CAB3929638.1"/>
    </source>
</evidence>
<dbReference type="GO" id="GO:0015920">
    <property type="term" value="P:lipopolysaccharide transport"/>
    <property type="evidence" value="ECO:0007669"/>
    <property type="project" value="TreeGrafter"/>
</dbReference>
<evidence type="ECO:0000259" key="10">
    <source>
        <dbReference type="Pfam" id="PF01061"/>
    </source>
</evidence>
<gene>
    <name evidence="11" type="primary">kpsM</name>
    <name evidence="11" type="ORF">LMG6000_00691</name>
</gene>
<evidence type="ECO:0000256" key="3">
    <source>
        <dbReference type="ARBA" id="ARBA00022448"/>
    </source>
</evidence>
<organism evidence="11 12">
    <name type="scientific">Achromobacter insolitus</name>
    <dbReference type="NCBI Taxonomy" id="217204"/>
    <lineage>
        <taxon>Bacteria</taxon>
        <taxon>Pseudomonadati</taxon>
        <taxon>Pseudomonadota</taxon>
        <taxon>Betaproteobacteria</taxon>
        <taxon>Burkholderiales</taxon>
        <taxon>Alcaligenaceae</taxon>
        <taxon>Achromobacter</taxon>
    </lineage>
</organism>
<dbReference type="Pfam" id="PF01061">
    <property type="entry name" value="ABC2_membrane"/>
    <property type="match status" value="1"/>
</dbReference>
<evidence type="ECO:0000256" key="6">
    <source>
        <dbReference type="ARBA" id="ARBA00022989"/>
    </source>
</evidence>
<evidence type="ECO:0000256" key="7">
    <source>
        <dbReference type="ARBA" id="ARBA00023047"/>
    </source>
</evidence>
<reference evidence="11 12" key="1">
    <citation type="submission" date="2020-04" db="EMBL/GenBank/DDBJ databases">
        <authorList>
            <person name="De Canck E."/>
        </authorList>
    </citation>
    <scope>NUCLEOTIDE SEQUENCE [LARGE SCALE GENOMIC DNA]</scope>
    <source>
        <strain evidence="11 12">LMG 6000</strain>
    </source>
</reference>
<evidence type="ECO:0000256" key="8">
    <source>
        <dbReference type="ARBA" id="ARBA00023136"/>
    </source>
</evidence>
<feature type="transmembrane region" description="Helical" evidence="9">
    <location>
        <begin position="110"/>
        <end position="132"/>
    </location>
</feature>
<feature type="domain" description="ABC-2 type transporter transmembrane" evidence="10">
    <location>
        <begin position="4"/>
        <end position="186"/>
    </location>
</feature>
<dbReference type="Proteomes" id="UP000494183">
    <property type="component" value="Unassembled WGS sequence"/>
</dbReference>
<dbReference type="AlphaFoldDB" id="A0A6S7EWW1"/>
<keyword evidence="12" id="KW-1185">Reference proteome</keyword>
<feature type="transmembrane region" description="Helical" evidence="9">
    <location>
        <begin position="199"/>
        <end position="216"/>
    </location>
</feature>
<keyword evidence="7" id="KW-0625">Polysaccharide transport</keyword>
<evidence type="ECO:0000256" key="9">
    <source>
        <dbReference type="SAM" id="Phobius"/>
    </source>
</evidence>
<keyword evidence="8 9" id="KW-0472">Membrane</keyword>
<dbReference type="EMBL" id="CADILH010000001">
    <property type="protein sequence ID" value="CAB3929638.1"/>
    <property type="molecule type" value="Genomic_DNA"/>
</dbReference>
<dbReference type="InterPro" id="IPR013525">
    <property type="entry name" value="ABC2_TM"/>
</dbReference>
<feature type="transmembrane region" description="Helical" evidence="9">
    <location>
        <begin position="144"/>
        <end position="162"/>
    </location>
</feature>
<sequence>MFISPAIQMIGTMVIFTFLRARTIPGVDFPVFLLNGIVPYILFKNIALKGMEAVNANKALFAYKQIQPLDCILARAVVESFLMIVIYTIFAFALGFWMGFDVAIHHPLQWAYYMACGAVFCVGLAMMLSVLIQKVPESKLVIRITFLPLYFMTGILTPIWHLPQSIQEFMAYNPFYHIIDMLRRSVFEYYPRTDTVNPSVPPAIALIALAAGLLIYRYDRRSLAQA</sequence>
<dbReference type="GO" id="GO:0015774">
    <property type="term" value="P:polysaccharide transport"/>
    <property type="evidence" value="ECO:0007669"/>
    <property type="project" value="UniProtKB-KW"/>
</dbReference>
<keyword evidence="3" id="KW-0813">Transport</keyword>
<keyword evidence="4" id="KW-1003">Cell membrane</keyword>
<feature type="transmembrane region" description="Helical" evidence="9">
    <location>
        <begin position="31"/>
        <end position="51"/>
    </location>
</feature>
<evidence type="ECO:0000256" key="4">
    <source>
        <dbReference type="ARBA" id="ARBA00022475"/>
    </source>
</evidence>
<proteinExistence type="inferred from homology"/>